<proteinExistence type="predicted"/>
<evidence type="ECO:0000313" key="1">
    <source>
        <dbReference type="EMBL" id="MBO3744157.1"/>
    </source>
</evidence>
<name>A0ABS3UZZ4_9ACTN</name>
<protein>
    <submittedName>
        <fullName evidence="1">Uncharacterized protein</fullName>
    </submittedName>
</protein>
<evidence type="ECO:0000313" key="2">
    <source>
        <dbReference type="Proteomes" id="UP000679690"/>
    </source>
</evidence>
<dbReference type="RefSeq" id="WP_208473388.1">
    <property type="nucleotide sequence ID" value="NZ_JAGFNS010000054.1"/>
</dbReference>
<dbReference type="EMBL" id="JAGFNS010000054">
    <property type="protein sequence ID" value="MBO3744157.1"/>
    <property type="molecule type" value="Genomic_DNA"/>
</dbReference>
<gene>
    <name evidence="1" type="ORF">J5X75_42370</name>
</gene>
<accession>A0ABS3UZZ4</accession>
<sequence>MPLAVGTAQIARDRLLAAQAQPVALRWAQTGHWRITAVDARNGEIIVSAVGLPPEPAPSALREALDAAGMSDAGLRVRLVGGYTKVCRARQATCESAFG</sequence>
<reference evidence="1 2" key="1">
    <citation type="submission" date="2021-03" db="EMBL/GenBank/DDBJ databases">
        <title>Actinoplanes flavus sp. nov., a novel actinomycete isolated from Coconut Palm rhizosphere soil.</title>
        <authorList>
            <person name="Luo X."/>
        </authorList>
    </citation>
    <scope>NUCLEOTIDE SEQUENCE [LARGE SCALE GENOMIC DNA]</scope>
    <source>
        <strain evidence="1 2">NEAU-H7</strain>
    </source>
</reference>
<dbReference type="Proteomes" id="UP000679690">
    <property type="component" value="Unassembled WGS sequence"/>
</dbReference>
<keyword evidence="2" id="KW-1185">Reference proteome</keyword>
<comment type="caution">
    <text evidence="1">The sequence shown here is derived from an EMBL/GenBank/DDBJ whole genome shotgun (WGS) entry which is preliminary data.</text>
</comment>
<organism evidence="1 2">
    <name type="scientific">Actinoplanes flavus</name>
    <dbReference type="NCBI Taxonomy" id="2820290"/>
    <lineage>
        <taxon>Bacteria</taxon>
        <taxon>Bacillati</taxon>
        <taxon>Actinomycetota</taxon>
        <taxon>Actinomycetes</taxon>
        <taxon>Micromonosporales</taxon>
        <taxon>Micromonosporaceae</taxon>
        <taxon>Actinoplanes</taxon>
    </lineage>
</organism>